<evidence type="ECO:0000256" key="2">
    <source>
        <dbReference type="ARBA" id="ARBA00022448"/>
    </source>
</evidence>
<evidence type="ECO:0000256" key="3">
    <source>
        <dbReference type="ARBA" id="ARBA00022458"/>
    </source>
</evidence>
<keyword evidence="8" id="KW-1185">Reference proteome</keyword>
<keyword evidence="5 7" id="KW-0067">ATP-binding</keyword>
<dbReference type="GO" id="GO:0005524">
    <property type="term" value="F:ATP binding"/>
    <property type="evidence" value="ECO:0007669"/>
    <property type="project" value="UniProtKB-KW"/>
</dbReference>
<dbReference type="InterPro" id="IPR027417">
    <property type="entry name" value="P-loop_NTPase"/>
</dbReference>
<keyword evidence="4" id="KW-0547">Nucleotide-binding</keyword>
<feature type="domain" description="ABC transporter" evidence="6">
    <location>
        <begin position="3"/>
        <end position="232"/>
    </location>
</feature>
<dbReference type="Proteomes" id="UP000295375">
    <property type="component" value="Unassembled WGS sequence"/>
</dbReference>
<sequence>MILDVEKIHKQYASVLAVNELSFQVQESEIFALLGPNGAGKTSSVRMLIGLTSPDRGHVRYHSRQGEKPVITPAELGYLPEERGLYQDQKIIDVLIYLAQLRGMTRRDAKAEAEKWLKRFALEDRQQEKVSTLSKGNQQKVQLIASLLHKPRMLVLDEPFSGLDPINQEMVLELMRELKREGTTILLSAHQMALIERLADRILLMSKGSRVQLGDMKALRESSGLSLAVTVEYQSNVPALDNLREAGVLEVRQESDSARKLILSHQADLNRLLSHLGESGPLKHIHSEAISLHDIYLRAVGHQPATEVQKEASSEGVAV</sequence>
<dbReference type="Gene3D" id="3.40.50.300">
    <property type="entry name" value="P-loop containing nucleotide triphosphate hydrolases"/>
    <property type="match status" value="1"/>
</dbReference>
<comment type="similarity">
    <text evidence="1">Belongs to the ABC transporter superfamily.</text>
</comment>
<gene>
    <name evidence="7" type="ORF">EV696_1285</name>
</gene>
<dbReference type="SUPFAM" id="SSF52540">
    <property type="entry name" value="P-loop containing nucleoside triphosphate hydrolases"/>
    <property type="match status" value="1"/>
</dbReference>
<dbReference type="GO" id="GO:0016887">
    <property type="term" value="F:ATP hydrolysis activity"/>
    <property type="evidence" value="ECO:0007669"/>
    <property type="project" value="InterPro"/>
</dbReference>
<organism evidence="7 8">
    <name type="scientific">Permianibacter aggregans</name>
    <dbReference type="NCBI Taxonomy" id="1510150"/>
    <lineage>
        <taxon>Bacteria</taxon>
        <taxon>Pseudomonadati</taxon>
        <taxon>Pseudomonadota</taxon>
        <taxon>Gammaproteobacteria</taxon>
        <taxon>Pseudomonadales</taxon>
        <taxon>Pseudomonadaceae</taxon>
        <taxon>Permianibacter</taxon>
    </lineage>
</organism>
<dbReference type="OrthoDB" id="9778547at2"/>
<evidence type="ECO:0000256" key="4">
    <source>
        <dbReference type="ARBA" id="ARBA00022741"/>
    </source>
</evidence>
<evidence type="ECO:0000256" key="1">
    <source>
        <dbReference type="ARBA" id="ARBA00005417"/>
    </source>
</evidence>
<dbReference type="Pfam" id="PF00005">
    <property type="entry name" value="ABC_tran"/>
    <property type="match status" value="1"/>
</dbReference>
<proteinExistence type="inferred from homology"/>
<dbReference type="InterPro" id="IPR003593">
    <property type="entry name" value="AAA+_ATPase"/>
</dbReference>
<evidence type="ECO:0000259" key="6">
    <source>
        <dbReference type="PROSITE" id="PS50893"/>
    </source>
</evidence>
<evidence type="ECO:0000313" key="7">
    <source>
        <dbReference type="EMBL" id="TDQ43606.1"/>
    </source>
</evidence>
<dbReference type="PANTHER" id="PTHR42711:SF5">
    <property type="entry name" value="ABC TRANSPORTER ATP-BINDING PROTEIN NATA"/>
    <property type="match status" value="1"/>
</dbReference>
<dbReference type="SMART" id="SM00382">
    <property type="entry name" value="AAA"/>
    <property type="match status" value="1"/>
</dbReference>
<accession>A0A4R6UCI2</accession>
<comment type="caution">
    <text evidence="7">The sequence shown here is derived from an EMBL/GenBank/DDBJ whole genome shotgun (WGS) entry which is preliminary data.</text>
</comment>
<evidence type="ECO:0000256" key="5">
    <source>
        <dbReference type="ARBA" id="ARBA00022840"/>
    </source>
</evidence>
<dbReference type="EMBL" id="SNYM01000028">
    <property type="protein sequence ID" value="TDQ43606.1"/>
    <property type="molecule type" value="Genomic_DNA"/>
</dbReference>
<protein>
    <submittedName>
        <fullName evidence="7">ABC-2 type transport system ATP-binding protein</fullName>
    </submittedName>
</protein>
<dbReference type="PROSITE" id="PS50893">
    <property type="entry name" value="ABC_TRANSPORTER_2"/>
    <property type="match status" value="1"/>
</dbReference>
<keyword evidence="2" id="KW-0813">Transport</keyword>
<keyword evidence="3" id="KW-0536">Nodulation</keyword>
<dbReference type="AlphaFoldDB" id="A0A4R6UCI2"/>
<dbReference type="InterPro" id="IPR050763">
    <property type="entry name" value="ABC_transporter_ATP-binding"/>
</dbReference>
<evidence type="ECO:0000313" key="8">
    <source>
        <dbReference type="Proteomes" id="UP000295375"/>
    </source>
</evidence>
<dbReference type="InterPro" id="IPR017871">
    <property type="entry name" value="ABC_transporter-like_CS"/>
</dbReference>
<dbReference type="InterPro" id="IPR003439">
    <property type="entry name" value="ABC_transporter-like_ATP-bd"/>
</dbReference>
<dbReference type="PROSITE" id="PS00211">
    <property type="entry name" value="ABC_TRANSPORTER_1"/>
    <property type="match status" value="1"/>
</dbReference>
<dbReference type="PANTHER" id="PTHR42711">
    <property type="entry name" value="ABC TRANSPORTER ATP-BINDING PROTEIN"/>
    <property type="match status" value="1"/>
</dbReference>
<reference evidence="7 8" key="1">
    <citation type="submission" date="2019-03" db="EMBL/GenBank/DDBJ databases">
        <title>Genomic Encyclopedia of Type Strains, Phase IV (KMG-IV): sequencing the most valuable type-strain genomes for metagenomic binning, comparative biology and taxonomic classification.</title>
        <authorList>
            <person name="Goeker M."/>
        </authorList>
    </citation>
    <scope>NUCLEOTIDE SEQUENCE [LARGE SCALE GENOMIC DNA]</scope>
    <source>
        <strain evidence="7 8">DSM 103792</strain>
    </source>
</reference>
<dbReference type="RefSeq" id="WP_133593537.1">
    <property type="nucleotide sequence ID" value="NZ_CP037953.1"/>
</dbReference>
<name>A0A4R6UCI2_9GAMM</name>